<reference evidence="1 2" key="1">
    <citation type="submission" date="2016-06" db="EMBL/GenBank/DDBJ databases">
        <title>Domibacillus iocasae genome sequencing.</title>
        <authorList>
            <person name="Verma A."/>
            <person name="Pal Y."/>
            <person name="Ojha A.K."/>
            <person name="Krishnamurthi S."/>
        </authorList>
    </citation>
    <scope>NUCLEOTIDE SEQUENCE [LARGE SCALE GENOMIC DNA]</scope>
    <source>
        <strain evidence="1 2">DSM 29979</strain>
    </source>
</reference>
<comment type="caution">
    <text evidence="1">The sequence shown here is derived from an EMBL/GenBank/DDBJ whole genome shotgun (WGS) entry which is preliminary data.</text>
</comment>
<evidence type="ECO:0008006" key="3">
    <source>
        <dbReference type="Google" id="ProtNLM"/>
    </source>
</evidence>
<accession>A0A1E7DRY4</accession>
<organism evidence="1 2">
    <name type="scientific">Domibacillus iocasae</name>
    <dbReference type="NCBI Taxonomy" id="1714016"/>
    <lineage>
        <taxon>Bacteria</taxon>
        <taxon>Bacillati</taxon>
        <taxon>Bacillota</taxon>
        <taxon>Bacilli</taxon>
        <taxon>Bacillales</taxon>
        <taxon>Bacillaceae</taxon>
        <taxon>Domibacillus</taxon>
    </lineage>
</organism>
<dbReference type="EMBL" id="MAMP01000012">
    <property type="protein sequence ID" value="OES45830.1"/>
    <property type="molecule type" value="Genomic_DNA"/>
</dbReference>
<dbReference type="Proteomes" id="UP000095658">
    <property type="component" value="Unassembled WGS sequence"/>
</dbReference>
<evidence type="ECO:0000313" key="1">
    <source>
        <dbReference type="EMBL" id="OES45830.1"/>
    </source>
</evidence>
<gene>
    <name evidence="1" type="ORF">BA724_03230</name>
</gene>
<proteinExistence type="predicted"/>
<name>A0A1E7DRY4_9BACI</name>
<keyword evidence="2" id="KW-1185">Reference proteome</keyword>
<sequence>MGSVAVGDDIVIGYITTITLYGGQVEIKRVASVKDGELKWLVPTRALFESYRLQPADNLLNEYQDKTVLIDLALLTKNKECFEELTGGKQKWHTMEQ</sequence>
<dbReference type="RefSeq" id="WP_069937827.1">
    <property type="nucleotide sequence ID" value="NZ_MAMP01000012.1"/>
</dbReference>
<dbReference type="AlphaFoldDB" id="A0A1E7DRY4"/>
<protein>
    <recommendedName>
        <fullName evidence="3">IDEAL domain-containing protein</fullName>
    </recommendedName>
</protein>
<evidence type="ECO:0000313" key="2">
    <source>
        <dbReference type="Proteomes" id="UP000095658"/>
    </source>
</evidence>